<evidence type="ECO:0000259" key="2">
    <source>
        <dbReference type="Pfam" id="PF18481"/>
    </source>
</evidence>
<gene>
    <name evidence="3" type="ORF">OdinLCB4_002570</name>
</gene>
<dbReference type="AlphaFoldDB" id="A0AAF0D3K1"/>
<dbReference type="EMBL" id="CP091871">
    <property type="protein sequence ID" value="WEU40820.1"/>
    <property type="molecule type" value="Genomic_DNA"/>
</dbReference>
<protein>
    <submittedName>
        <fullName evidence="3">DUF434 domain-containing protein</fullName>
    </submittedName>
</protein>
<dbReference type="InterPro" id="IPR007368">
    <property type="entry name" value="DUF434"/>
</dbReference>
<dbReference type="Pfam" id="PF18481">
    <property type="entry name" value="DUF5616"/>
    <property type="match status" value="1"/>
</dbReference>
<dbReference type="InterPro" id="IPR041652">
    <property type="entry name" value="DUF5616"/>
</dbReference>
<dbReference type="Pfam" id="PF04256">
    <property type="entry name" value="DUF434"/>
    <property type="match status" value="1"/>
</dbReference>
<sequence length="215" mass="24289">MRINVLCEAAEDLRFLLSRGYNRETVLKTIGDRYQLDKVERHIIYRAVYPDSIVEQVVKKTVTISQLPDKELAIDGFNQLITLESILKGEIIILCDDGFIRDVSAVFEKFKATETTFKALNLIFKALSANPPKKTYFYLDSPISKSGKLAALITDYFEKYGVTGEAAAIKNVDEELVSKDVVASSDHIIISRARQVIDLPKLFLNLYTSQVISFK</sequence>
<feature type="domain" description="DUF5616" evidence="2">
    <location>
        <begin position="65"/>
        <end position="201"/>
    </location>
</feature>
<evidence type="ECO:0000313" key="3">
    <source>
        <dbReference type="EMBL" id="WEU40820.1"/>
    </source>
</evidence>
<organism evidence="3 4">
    <name type="scientific">Odinarchaeota yellowstonii (strain LCB_4)</name>
    <dbReference type="NCBI Taxonomy" id="1841599"/>
    <lineage>
        <taxon>Archaea</taxon>
        <taxon>Promethearchaeati</taxon>
        <taxon>Candidatus Odinarchaeota</taxon>
        <taxon>Candidatus Odinarchaeia</taxon>
        <taxon>Candidatus Odinarchaeales</taxon>
        <taxon>Candidatus Odinarchaeaceae</taxon>
        <taxon>Candidatus Odinarchaeum</taxon>
    </lineage>
</organism>
<dbReference type="PANTHER" id="PTHR42252">
    <property type="entry name" value="DUF5616 DOMAIN-CONTAINING PROTEIN"/>
    <property type="match status" value="1"/>
</dbReference>
<evidence type="ECO:0000313" key="4">
    <source>
        <dbReference type="Proteomes" id="UP000186851"/>
    </source>
</evidence>
<reference evidence="3" key="2">
    <citation type="journal article" date="2022" name="Nat. Microbiol.">
        <title>A closed Candidatus Odinarchaeum chromosome exposes Asgard archaeal viruses.</title>
        <authorList>
            <person name="Tamarit D."/>
            <person name="Caceres E.F."/>
            <person name="Krupovic M."/>
            <person name="Nijland R."/>
            <person name="Eme L."/>
            <person name="Robinson N.P."/>
            <person name="Ettema T.J.G."/>
        </authorList>
    </citation>
    <scope>NUCLEOTIDE SEQUENCE</scope>
    <source>
        <strain evidence="3">LCB_4</strain>
    </source>
</reference>
<dbReference type="Proteomes" id="UP000186851">
    <property type="component" value="Chromosome"/>
</dbReference>
<accession>A0AAF0D3K1</accession>
<dbReference type="PANTHER" id="PTHR42252:SF1">
    <property type="entry name" value="DUF434 DOMAIN-CONTAINING PROTEIN"/>
    <property type="match status" value="1"/>
</dbReference>
<name>A0AAF0D3K1_ODILC</name>
<evidence type="ECO:0000259" key="1">
    <source>
        <dbReference type="Pfam" id="PF04256"/>
    </source>
</evidence>
<feature type="domain" description="DUF434" evidence="1">
    <location>
        <begin position="6"/>
        <end position="60"/>
    </location>
</feature>
<proteinExistence type="predicted"/>
<dbReference type="KEGG" id="oyw:OdinLCB4_002570"/>
<reference evidence="3" key="1">
    <citation type="journal article" date="2017" name="Nature">
        <title>Asgard archaea illuminate the origin of eukaryotic cellular complexity.</title>
        <authorList>
            <person name="Zaremba-Niedzwiedzka K."/>
            <person name="Caceres E.F."/>
            <person name="Saw J.H."/>
            <person name="Backstrom D."/>
            <person name="Juzokaite L."/>
            <person name="Vancaester E."/>
            <person name="Seitz K.W."/>
            <person name="Anantharaman K."/>
            <person name="Starnawski P."/>
            <person name="Kjeldsen K.U."/>
            <person name="Scott M.B."/>
            <person name="Nunoura T."/>
            <person name="Banfield J.F."/>
            <person name="Schramm A."/>
            <person name="Baker B.J."/>
            <person name="Spang A."/>
            <person name="Ettema T.J.G."/>
        </authorList>
    </citation>
    <scope>NUCLEOTIDE SEQUENCE</scope>
    <source>
        <strain evidence="3">LCB_4</strain>
    </source>
</reference>